<dbReference type="InterPro" id="IPR052593">
    <property type="entry name" value="MT-associated_AKAP9-binding"/>
</dbReference>
<keyword evidence="2" id="KW-1185">Reference proteome</keyword>
<dbReference type="GO" id="GO:0005813">
    <property type="term" value="C:centrosome"/>
    <property type="evidence" value="ECO:0007669"/>
    <property type="project" value="TreeGrafter"/>
</dbReference>
<feature type="compositionally biased region" description="Polar residues" evidence="1">
    <location>
        <begin position="184"/>
        <end position="197"/>
    </location>
</feature>
<dbReference type="RefSeq" id="XP_054939873.1">
    <property type="nucleotide sequence ID" value="XM_055083898.1"/>
</dbReference>
<protein>
    <submittedName>
        <fullName evidence="3">Myomegalin</fullName>
    </submittedName>
</protein>
<dbReference type="OrthoDB" id="10255000at2759"/>
<feature type="compositionally biased region" description="Polar residues" evidence="1">
    <location>
        <begin position="124"/>
        <end position="149"/>
    </location>
</feature>
<evidence type="ECO:0000313" key="2">
    <source>
        <dbReference type="Proteomes" id="UP000248484"/>
    </source>
</evidence>
<dbReference type="GO" id="GO:1903358">
    <property type="term" value="P:regulation of Golgi organization"/>
    <property type="evidence" value="ECO:0007669"/>
    <property type="project" value="TreeGrafter"/>
</dbReference>
<feature type="compositionally biased region" description="Polar residues" evidence="1">
    <location>
        <begin position="160"/>
        <end position="170"/>
    </location>
</feature>
<feature type="compositionally biased region" description="Basic and acidic residues" evidence="1">
    <location>
        <begin position="174"/>
        <end position="183"/>
    </location>
</feature>
<dbReference type="GO" id="GO:0060090">
    <property type="term" value="F:molecular adaptor activity"/>
    <property type="evidence" value="ECO:0007669"/>
    <property type="project" value="TreeGrafter"/>
</dbReference>
<sequence length="291" mass="32108">MLGVSNVHPASPATLPTNHLEASSSHYLNPAQPLSPLRGTIELGRILEPGYLGSRGQWDMMRPQKGSISGDLSSGSSLYQLNSKPTGTDLLEEHLGEIRSLRQRLEESICINERLREQLEHRLSSTARGSGPTSNFYSPGLESTPQLCNENRVRREENQKLQTQLSNASRAATPKKEPKDSDRNNNVQRIQNLTSPKQRVLERRSTVFGKQQAEQGSNLHYSGGECMKRELLELRTKLSKQESLLRSTAEHLKAANQQKESMEQFIFSQCGCPQPGNGTGNGGPSGSPPVL</sequence>
<accession>A0A9W2WL43</accession>
<evidence type="ECO:0000313" key="3">
    <source>
        <dbReference type="RefSeq" id="XP_054939873.1"/>
    </source>
</evidence>
<gene>
    <name evidence="3" type="primary">LOC129392018</name>
</gene>
<dbReference type="GO" id="GO:0007098">
    <property type="term" value="P:centrosome cycle"/>
    <property type="evidence" value="ECO:0007669"/>
    <property type="project" value="TreeGrafter"/>
</dbReference>
<name>A0A9W2WL43_PHYMC</name>
<dbReference type="GO" id="GO:0090063">
    <property type="term" value="P:positive regulation of microtubule nucleation"/>
    <property type="evidence" value="ECO:0007669"/>
    <property type="project" value="TreeGrafter"/>
</dbReference>
<dbReference type="PANTHER" id="PTHR46501:SF2">
    <property type="entry name" value="MYOMEGALIN"/>
    <property type="match status" value="1"/>
</dbReference>
<reference evidence="3" key="1">
    <citation type="submission" date="2025-08" db="UniProtKB">
        <authorList>
            <consortium name="RefSeq"/>
        </authorList>
    </citation>
    <scope>IDENTIFICATION</scope>
    <source>
        <tissue evidence="3">Muscle</tissue>
    </source>
</reference>
<dbReference type="GeneID" id="129392018"/>
<evidence type="ECO:0000256" key="1">
    <source>
        <dbReference type="SAM" id="MobiDB-lite"/>
    </source>
</evidence>
<dbReference type="Proteomes" id="UP000248484">
    <property type="component" value="Chromosome 4"/>
</dbReference>
<feature type="region of interest" description="Disordered" evidence="1">
    <location>
        <begin position="271"/>
        <end position="291"/>
    </location>
</feature>
<dbReference type="GO" id="GO:0005794">
    <property type="term" value="C:Golgi apparatus"/>
    <property type="evidence" value="ECO:0007669"/>
    <property type="project" value="TreeGrafter"/>
</dbReference>
<dbReference type="AlphaFoldDB" id="A0A9W2WL43"/>
<feature type="region of interest" description="Disordered" evidence="1">
    <location>
        <begin position="122"/>
        <end position="197"/>
    </location>
</feature>
<dbReference type="KEGG" id="pcad:129392018"/>
<organism evidence="2 3">
    <name type="scientific">Physeter macrocephalus</name>
    <name type="common">Sperm whale</name>
    <name type="synonym">Physeter catodon</name>
    <dbReference type="NCBI Taxonomy" id="9755"/>
    <lineage>
        <taxon>Eukaryota</taxon>
        <taxon>Metazoa</taxon>
        <taxon>Chordata</taxon>
        <taxon>Craniata</taxon>
        <taxon>Vertebrata</taxon>
        <taxon>Euteleostomi</taxon>
        <taxon>Mammalia</taxon>
        <taxon>Eutheria</taxon>
        <taxon>Laurasiatheria</taxon>
        <taxon>Artiodactyla</taxon>
        <taxon>Whippomorpha</taxon>
        <taxon>Cetacea</taxon>
        <taxon>Odontoceti</taxon>
        <taxon>Physeteridae</taxon>
        <taxon>Physeter</taxon>
    </lineage>
</organism>
<proteinExistence type="predicted"/>
<dbReference type="PANTHER" id="PTHR46501">
    <property type="entry name" value="MYOMEGALIN"/>
    <property type="match status" value="1"/>
</dbReference>